<dbReference type="GO" id="GO:0070383">
    <property type="term" value="P:DNA cytosine deamination"/>
    <property type="evidence" value="ECO:0007669"/>
    <property type="project" value="TreeGrafter"/>
</dbReference>
<evidence type="ECO:0000313" key="12">
    <source>
        <dbReference type="EMBL" id="KAF6338790.1"/>
    </source>
</evidence>
<dbReference type="GO" id="GO:0051607">
    <property type="term" value="P:defense response to virus"/>
    <property type="evidence" value="ECO:0007669"/>
    <property type="project" value="UniProtKB-KW"/>
</dbReference>
<dbReference type="GO" id="GO:0045087">
    <property type="term" value="P:innate immune response"/>
    <property type="evidence" value="ECO:0007669"/>
    <property type="project" value="UniProtKB-KW"/>
</dbReference>
<keyword evidence="4" id="KW-0479">Metal-binding</keyword>
<keyword evidence="7" id="KW-0391">Immunity</keyword>
<dbReference type="InterPro" id="IPR050610">
    <property type="entry name" value="APOBEC_Cyt_Deaminase"/>
</dbReference>
<dbReference type="InterPro" id="IPR002125">
    <property type="entry name" value="CMP_dCMP_dom"/>
</dbReference>
<evidence type="ECO:0000256" key="6">
    <source>
        <dbReference type="ARBA" id="ARBA00022833"/>
    </source>
</evidence>
<evidence type="ECO:0000259" key="11">
    <source>
        <dbReference type="PROSITE" id="PS51747"/>
    </source>
</evidence>
<keyword evidence="12" id="KW-0449">Lipoprotein</keyword>
<dbReference type="Pfam" id="PF18772">
    <property type="entry name" value="APOBEC2"/>
    <property type="match status" value="1"/>
</dbReference>
<reference evidence="12 13" key="1">
    <citation type="journal article" date="2020" name="Nature">
        <title>Six reference-quality genomes reveal evolution of bat adaptations.</title>
        <authorList>
            <person name="Jebb D."/>
            <person name="Huang Z."/>
            <person name="Pippel M."/>
            <person name="Hughes G.M."/>
            <person name="Lavrichenko K."/>
            <person name="Devanna P."/>
            <person name="Winkler S."/>
            <person name="Jermiin L.S."/>
            <person name="Skirmuntt E.C."/>
            <person name="Katzourakis A."/>
            <person name="Burkitt-Gray L."/>
            <person name="Ray D.A."/>
            <person name="Sullivan K.A.M."/>
            <person name="Roscito J.G."/>
            <person name="Kirilenko B.M."/>
            <person name="Davalos L.M."/>
            <person name="Corthals A.P."/>
            <person name="Power M.L."/>
            <person name="Jones G."/>
            <person name="Ransome R.D."/>
            <person name="Dechmann D.K.N."/>
            <person name="Locatelli A.G."/>
            <person name="Puechmaille S.J."/>
            <person name="Fedrigo O."/>
            <person name="Jarvis E.D."/>
            <person name="Hiller M."/>
            <person name="Vernes S.C."/>
            <person name="Myers E.W."/>
            <person name="Teeling E.C."/>
        </authorList>
    </citation>
    <scope>NUCLEOTIDE SEQUENCE [LARGE SCALE GENOMIC DNA]</scope>
    <source>
        <strain evidence="12">MRhiFer1</strain>
        <tissue evidence="12">Lung</tissue>
    </source>
</reference>
<dbReference type="GO" id="GO:0045869">
    <property type="term" value="P:negative regulation of single stranded viral RNA replication via double stranded DNA intermediate"/>
    <property type="evidence" value="ECO:0007669"/>
    <property type="project" value="TreeGrafter"/>
</dbReference>
<dbReference type="GO" id="GO:0046872">
    <property type="term" value="F:metal ion binding"/>
    <property type="evidence" value="ECO:0007669"/>
    <property type="project" value="UniProtKB-KW"/>
</dbReference>
<comment type="caution">
    <text evidence="12">The sequence shown here is derived from an EMBL/GenBank/DDBJ whole genome shotgun (WGS) entry which is preliminary data.</text>
</comment>
<evidence type="ECO:0000256" key="8">
    <source>
        <dbReference type="ARBA" id="ARBA00023118"/>
    </source>
</evidence>
<evidence type="ECO:0000256" key="1">
    <source>
        <dbReference type="ARBA" id="ARBA00001947"/>
    </source>
</evidence>
<protein>
    <recommendedName>
        <fullName evidence="9">single-stranded DNA cytosine deaminase</fullName>
        <ecNumber evidence="9">3.5.4.38</ecNumber>
    </recommendedName>
</protein>
<evidence type="ECO:0000256" key="4">
    <source>
        <dbReference type="ARBA" id="ARBA00022723"/>
    </source>
</evidence>
<evidence type="ECO:0000256" key="5">
    <source>
        <dbReference type="ARBA" id="ARBA00022801"/>
    </source>
</evidence>
<dbReference type="GO" id="GO:0003723">
    <property type="term" value="F:RNA binding"/>
    <property type="evidence" value="ECO:0007669"/>
    <property type="project" value="TreeGrafter"/>
</dbReference>
<keyword evidence="8" id="KW-0051">Antiviral defense</keyword>
<dbReference type="FunFam" id="3.40.140.10:FF:000029">
    <property type="entry name" value="DNA dC-&gt;dU-editing enzyme APOBEC-3G"/>
    <property type="match status" value="1"/>
</dbReference>
<accession>A0A7J7WNJ5</accession>
<comment type="catalytic activity">
    <reaction evidence="10">
        <text>a 2'-deoxycytidine in single-stranded DNA + H2O + H(+) = a 2'-deoxyuridine in single-stranded DNA + NH4(+)</text>
        <dbReference type="Rhea" id="RHEA:50948"/>
        <dbReference type="Rhea" id="RHEA-COMP:12846"/>
        <dbReference type="Rhea" id="RHEA-COMP:12847"/>
        <dbReference type="ChEBI" id="CHEBI:15377"/>
        <dbReference type="ChEBI" id="CHEBI:15378"/>
        <dbReference type="ChEBI" id="CHEBI:28938"/>
        <dbReference type="ChEBI" id="CHEBI:85452"/>
        <dbReference type="ChEBI" id="CHEBI:133902"/>
        <dbReference type="EC" id="3.5.4.38"/>
    </reaction>
</comment>
<keyword evidence="6" id="KW-0862">Zinc</keyword>
<name>A0A7J7WNJ5_RHIFE</name>
<organism evidence="12 13">
    <name type="scientific">Rhinolophus ferrumequinum</name>
    <name type="common">Greater horseshoe bat</name>
    <dbReference type="NCBI Taxonomy" id="59479"/>
    <lineage>
        <taxon>Eukaryota</taxon>
        <taxon>Metazoa</taxon>
        <taxon>Chordata</taxon>
        <taxon>Craniata</taxon>
        <taxon>Vertebrata</taxon>
        <taxon>Euteleostomi</taxon>
        <taxon>Mammalia</taxon>
        <taxon>Eutheria</taxon>
        <taxon>Laurasiatheria</taxon>
        <taxon>Chiroptera</taxon>
        <taxon>Yinpterochiroptera</taxon>
        <taxon>Rhinolophoidea</taxon>
        <taxon>Rhinolophidae</taxon>
        <taxon>Rhinolophinae</taxon>
        <taxon>Rhinolophus</taxon>
    </lineage>
</organism>
<keyword evidence="5" id="KW-0378">Hydrolase</keyword>
<comment type="similarity">
    <text evidence="2">Belongs to the cytidine and deoxycytidylate deaminase family.</text>
</comment>
<dbReference type="GO" id="GO:0004126">
    <property type="term" value="F:cytidine deaminase activity"/>
    <property type="evidence" value="ECO:0007669"/>
    <property type="project" value="TreeGrafter"/>
</dbReference>
<dbReference type="PANTHER" id="PTHR13857:SF45">
    <property type="entry name" value="DNA DC-DU-EDITING ENZYME APOBEC-3F"/>
    <property type="match status" value="1"/>
</dbReference>
<dbReference type="SUPFAM" id="SSF53927">
    <property type="entry name" value="Cytidine deaminase-like"/>
    <property type="match status" value="1"/>
</dbReference>
<dbReference type="EC" id="3.5.4.38" evidence="9"/>
<dbReference type="AlphaFoldDB" id="A0A7J7WNJ5"/>
<proteinExistence type="inferred from homology"/>
<gene>
    <name evidence="12" type="ORF">mRhiFer1_000844</name>
</gene>
<evidence type="ECO:0000256" key="10">
    <source>
        <dbReference type="ARBA" id="ARBA00049114"/>
    </source>
</evidence>
<evidence type="ECO:0000256" key="3">
    <source>
        <dbReference type="ARBA" id="ARBA00022588"/>
    </source>
</evidence>
<evidence type="ECO:0000313" key="13">
    <source>
        <dbReference type="Proteomes" id="UP000585614"/>
    </source>
</evidence>
<evidence type="ECO:0000256" key="9">
    <source>
        <dbReference type="ARBA" id="ARBA00029489"/>
    </source>
</evidence>
<dbReference type="GO" id="GO:0000932">
    <property type="term" value="C:P-body"/>
    <property type="evidence" value="ECO:0007669"/>
    <property type="project" value="TreeGrafter"/>
</dbReference>
<dbReference type="InterPro" id="IPR016193">
    <property type="entry name" value="Cytidine_deaminase-like"/>
</dbReference>
<keyword evidence="3" id="KW-0399">Innate immunity</keyword>
<evidence type="ECO:0000256" key="7">
    <source>
        <dbReference type="ARBA" id="ARBA00022859"/>
    </source>
</evidence>
<dbReference type="PROSITE" id="PS51747">
    <property type="entry name" value="CYT_DCMP_DEAMINASES_2"/>
    <property type="match status" value="1"/>
</dbReference>
<dbReference type="PANTHER" id="PTHR13857">
    <property type="entry name" value="MRNA EDITING ENZYME"/>
    <property type="match status" value="1"/>
</dbReference>
<feature type="domain" description="CMP/dCMP-type deaminase" evidence="11">
    <location>
        <begin position="17"/>
        <end position="161"/>
    </location>
</feature>
<dbReference type="Gene3D" id="3.40.140.10">
    <property type="entry name" value="Cytidine Deaminase, domain 2"/>
    <property type="match status" value="1"/>
</dbReference>
<evidence type="ECO:0000256" key="2">
    <source>
        <dbReference type="ARBA" id="ARBA00006576"/>
    </source>
</evidence>
<dbReference type="GO" id="GO:0005634">
    <property type="term" value="C:nucleus"/>
    <property type="evidence" value="ECO:0007669"/>
    <property type="project" value="TreeGrafter"/>
</dbReference>
<dbReference type="EMBL" id="JACAGC010000010">
    <property type="protein sequence ID" value="KAF6338790.1"/>
    <property type="molecule type" value="Genomic_DNA"/>
</dbReference>
<comment type="cofactor">
    <cofactor evidence="1">
        <name>Zn(2+)</name>
        <dbReference type="ChEBI" id="CHEBI:29105"/>
    </cofactor>
</comment>
<dbReference type="GO" id="GO:0016554">
    <property type="term" value="P:cytidine to uridine editing"/>
    <property type="evidence" value="ECO:0007669"/>
    <property type="project" value="TreeGrafter"/>
</dbReference>
<dbReference type="Proteomes" id="UP000585614">
    <property type="component" value="Unassembled WGS sequence"/>
</dbReference>
<sequence>MDLQYLREEAEAWLEYYIQKPWTRNPMEQLYRDYFYFHFYNLPNPRCRLGCYICYQVEGTQTHLPMPLKKGVFENQFYPKKRRHTELCFISWFRNQKFLDKKLSPGEKYRVTWYMSWSPCSNCVNAVIRFLEENENVDLRIFVARLYYSDSPEHQRGLCRLHQAGAQMNIMSPEDFEYCWETFVDHQGTPFFPWDDMDVNYQSLSMTLETILQNQEN</sequence>